<sequence>MSYLNSWLIHPSTPLNTVPECPLYTIPISTLDILITTSLSLSLCVFIFFHIYSSLLTVSAHSLLPWDHFISKSDPHSFYPQITIYLDLGFLFLAQSHNLFFKSLQILNNPTCSIHIINML</sequence>
<dbReference type="EMBL" id="JAUHHV010000009">
    <property type="protein sequence ID" value="KAK1411989.1"/>
    <property type="molecule type" value="Genomic_DNA"/>
</dbReference>
<keyword evidence="1" id="KW-0812">Transmembrane</keyword>
<feature type="transmembrane region" description="Helical" evidence="1">
    <location>
        <begin position="78"/>
        <end position="94"/>
    </location>
</feature>
<reference evidence="2" key="1">
    <citation type="journal article" date="2023" name="bioRxiv">
        <title>Improved chromosome-level genome assembly for marigold (Tagetes erecta).</title>
        <authorList>
            <person name="Jiang F."/>
            <person name="Yuan L."/>
            <person name="Wang S."/>
            <person name="Wang H."/>
            <person name="Xu D."/>
            <person name="Wang A."/>
            <person name="Fan W."/>
        </authorList>
    </citation>
    <scope>NUCLEOTIDE SEQUENCE</scope>
    <source>
        <strain evidence="2">WSJ</strain>
        <tissue evidence="2">Leaf</tissue>
    </source>
</reference>
<evidence type="ECO:0000313" key="2">
    <source>
        <dbReference type="EMBL" id="KAK1411989.1"/>
    </source>
</evidence>
<keyword evidence="1" id="KW-1133">Transmembrane helix</keyword>
<dbReference type="Proteomes" id="UP001229421">
    <property type="component" value="Unassembled WGS sequence"/>
</dbReference>
<accession>A0AAD8JY83</accession>
<gene>
    <name evidence="2" type="ORF">QVD17_32896</name>
</gene>
<keyword evidence="3" id="KW-1185">Reference proteome</keyword>
<protein>
    <submittedName>
        <fullName evidence="2">Uncharacterized protein</fullName>
    </submittedName>
</protein>
<keyword evidence="1" id="KW-0472">Membrane</keyword>
<feature type="transmembrane region" description="Helical" evidence="1">
    <location>
        <begin position="33"/>
        <end position="58"/>
    </location>
</feature>
<dbReference type="AlphaFoldDB" id="A0AAD8JY83"/>
<proteinExistence type="predicted"/>
<evidence type="ECO:0000313" key="3">
    <source>
        <dbReference type="Proteomes" id="UP001229421"/>
    </source>
</evidence>
<comment type="caution">
    <text evidence="2">The sequence shown here is derived from an EMBL/GenBank/DDBJ whole genome shotgun (WGS) entry which is preliminary data.</text>
</comment>
<organism evidence="2 3">
    <name type="scientific">Tagetes erecta</name>
    <name type="common">African marigold</name>
    <dbReference type="NCBI Taxonomy" id="13708"/>
    <lineage>
        <taxon>Eukaryota</taxon>
        <taxon>Viridiplantae</taxon>
        <taxon>Streptophyta</taxon>
        <taxon>Embryophyta</taxon>
        <taxon>Tracheophyta</taxon>
        <taxon>Spermatophyta</taxon>
        <taxon>Magnoliopsida</taxon>
        <taxon>eudicotyledons</taxon>
        <taxon>Gunneridae</taxon>
        <taxon>Pentapetalae</taxon>
        <taxon>asterids</taxon>
        <taxon>campanulids</taxon>
        <taxon>Asterales</taxon>
        <taxon>Asteraceae</taxon>
        <taxon>Asteroideae</taxon>
        <taxon>Heliantheae alliance</taxon>
        <taxon>Tageteae</taxon>
        <taxon>Tagetes</taxon>
    </lineage>
</organism>
<evidence type="ECO:0000256" key="1">
    <source>
        <dbReference type="SAM" id="Phobius"/>
    </source>
</evidence>
<name>A0AAD8JY83_TARER</name>